<evidence type="ECO:0000259" key="8">
    <source>
        <dbReference type="PROSITE" id="PS50113"/>
    </source>
</evidence>
<keyword evidence="4" id="KW-0418">Kinase</keyword>
<protein>
    <submittedName>
        <fullName evidence="10">PAS domain S-box protein</fullName>
    </submittedName>
</protein>
<dbReference type="InterPro" id="IPR035965">
    <property type="entry name" value="PAS-like_dom_sf"/>
</dbReference>
<organism evidence="10 11">
    <name type="scientific">Paraburkholderia sabiae</name>
    <dbReference type="NCBI Taxonomy" id="273251"/>
    <lineage>
        <taxon>Bacteria</taxon>
        <taxon>Pseudomonadati</taxon>
        <taxon>Pseudomonadota</taxon>
        <taxon>Betaproteobacteria</taxon>
        <taxon>Burkholderiales</taxon>
        <taxon>Burkholderiaceae</taxon>
        <taxon>Paraburkholderia</taxon>
    </lineage>
</organism>
<evidence type="ECO:0000313" key="10">
    <source>
        <dbReference type="EMBL" id="MEM5289084.1"/>
    </source>
</evidence>
<dbReference type="CDD" id="cd06225">
    <property type="entry name" value="HAMP"/>
    <property type="match status" value="1"/>
</dbReference>
<keyword evidence="5" id="KW-0902">Two-component regulatory system</keyword>
<dbReference type="InterPro" id="IPR003594">
    <property type="entry name" value="HATPase_dom"/>
</dbReference>
<proteinExistence type="predicted"/>
<dbReference type="PROSITE" id="PS50112">
    <property type="entry name" value="PAS"/>
    <property type="match status" value="1"/>
</dbReference>
<dbReference type="SUPFAM" id="SSF55874">
    <property type="entry name" value="ATPase domain of HSP90 chaperone/DNA topoisomerase II/histidine kinase"/>
    <property type="match status" value="1"/>
</dbReference>
<dbReference type="InterPro" id="IPR000700">
    <property type="entry name" value="PAS-assoc_C"/>
</dbReference>
<dbReference type="Pfam" id="PF13188">
    <property type="entry name" value="PAS_8"/>
    <property type="match status" value="1"/>
</dbReference>
<dbReference type="InterPro" id="IPR011712">
    <property type="entry name" value="Sig_transdc_His_kin_sub3_dim/P"/>
</dbReference>
<feature type="domain" description="HAMP" evidence="9">
    <location>
        <begin position="1"/>
        <end position="37"/>
    </location>
</feature>
<evidence type="ECO:0000313" key="11">
    <source>
        <dbReference type="Proteomes" id="UP001494588"/>
    </source>
</evidence>
<evidence type="ECO:0000256" key="5">
    <source>
        <dbReference type="ARBA" id="ARBA00023012"/>
    </source>
</evidence>
<dbReference type="Pfam" id="PF00672">
    <property type="entry name" value="HAMP"/>
    <property type="match status" value="1"/>
</dbReference>
<reference evidence="10 11" key="1">
    <citation type="submission" date="2024-01" db="EMBL/GenBank/DDBJ databases">
        <title>The diversity of rhizobia nodulating Mimosa spp. in eleven states of Brazil covering several biomes is determined by host plant, location, and edaphic factors.</title>
        <authorList>
            <person name="Rouws L."/>
            <person name="Barauna A."/>
            <person name="Beukes C."/>
            <person name="De Faria S.M."/>
            <person name="Gross E."/>
            <person name="Dos Reis Junior F.B."/>
            <person name="Simon M."/>
            <person name="Maluk M."/>
            <person name="Odee D.W."/>
            <person name="Kenicer G."/>
            <person name="Young J.P.W."/>
            <person name="Reis V.M."/>
            <person name="Zilli J."/>
            <person name="James E.K."/>
        </authorList>
    </citation>
    <scope>NUCLEOTIDE SEQUENCE [LARGE SCALE GENOMIC DNA]</scope>
    <source>
        <strain evidence="10 11">JPY77</strain>
    </source>
</reference>
<gene>
    <name evidence="10" type="ORF">V4C55_25455</name>
</gene>
<dbReference type="PANTHER" id="PTHR24421">
    <property type="entry name" value="NITRATE/NITRITE SENSOR PROTEIN NARX-RELATED"/>
    <property type="match status" value="1"/>
</dbReference>
<dbReference type="Gene3D" id="1.20.5.1930">
    <property type="match status" value="1"/>
</dbReference>
<evidence type="ECO:0000259" key="9">
    <source>
        <dbReference type="PROSITE" id="PS50885"/>
    </source>
</evidence>
<dbReference type="Pfam" id="PF02518">
    <property type="entry name" value="HATPase_c"/>
    <property type="match status" value="1"/>
</dbReference>
<keyword evidence="3" id="KW-0808">Transferase</keyword>
<sequence length="424" mass="46924">MASGDLDARCTAESSDELGRLAARVNVMAERLGDSTASLRESERKYRGIIENSLEGIFVLDRCGALREANPAMARLLGFDSVDSLMAAQAAPSSSQDAKRLPLSDDEVARLFALLEAEGKIAGLEVEITRTDGTTAWCLLNARDTRRRGVSAALLEGQLTDVTARKHAMETLTQHRDQLEQQIRERERTEAELRDSREKLRQLSAHQESIREEERKQMAMTIHDELGQLLTAIKIDVSLLRLLLSQGTGWTGKLAEMGELVERTIHIVRNVASHLRPAALNFGLVSALEWLMQDYSRHSAITCQFRLEGREPTLSDDHATAVFRIVQEALTNVSRHAQASHVDVVLHGGDEGFDVTVNDDGIGFDVTRAMEGGSYGLQGMRERARMIGAQLQVTSENDVGSTVRLSIRDIAEKPNPFVWSDEGR</sequence>
<dbReference type="InterPro" id="IPR003660">
    <property type="entry name" value="HAMP_dom"/>
</dbReference>
<name>A0ABU9QID7_9BURK</name>
<dbReference type="Gene3D" id="3.30.565.10">
    <property type="entry name" value="Histidine kinase-like ATPase, C-terminal domain"/>
    <property type="match status" value="1"/>
</dbReference>
<evidence type="ECO:0000256" key="3">
    <source>
        <dbReference type="ARBA" id="ARBA00022679"/>
    </source>
</evidence>
<evidence type="ECO:0000256" key="4">
    <source>
        <dbReference type="ARBA" id="ARBA00022777"/>
    </source>
</evidence>
<dbReference type="InterPro" id="IPR050482">
    <property type="entry name" value="Sensor_HK_TwoCompSys"/>
</dbReference>
<evidence type="ECO:0000256" key="2">
    <source>
        <dbReference type="ARBA" id="ARBA00022553"/>
    </source>
</evidence>
<dbReference type="Proteomes" id="UP001494588">
    <property type="component" value="Unassembled WGS sequence"/>
</dbReference>
<dbReference type="InterPro" id="IPR000014">
    <property type="entry name" value="PAS"/>
</dbReference>
<dbReference type="EMBL" id="JAZHGC010000023">
    <property type="protein sequence ID" value="MEM5289084.1"/>
    <property type="molecule type" value="Genomic_DNA"/>
</dbReference>
<dbReference type="SUPFAM" id="SSF158472">
    <property type="entry name" value="HAMP domain-like"/>
    <property type="match status" value="1"/>
</dbReference>
<dbReference type="RefSeq" id="WP_233472028.1">
    <property type="nucleotide sequence ID" value="NZ_CAJHCS010000025.1"/>
</dbReference>
<comment type="caution">
    <text evidence="10">The sequence shown here is derived from an EMBL/GenBank/DDBJ whole genome shotgun (WGS) entry which is preliminary data.</text>
</comment>
<dbReference type="SUPFAM" id="SSF55785">
    <property type="entry name" value="PYP-like sensor domain (PAS domain)"/>
    <property type="match status" value="1"/>
</dbReference>
<keyword evidence="2" id="KW-0597">Phosphoprotein</keyword>
<dbReference type="Gene3D" id="3.30.450.20">
    <property type="entry name" value="PAS domain"/>
    <property type="match status" value="1"/>
</dbReference>
<dbReference type="NCBIfam" id="TIGR00229">
    <property type="entry name" value="sensory_box"/>
    <property type="match status" value="1"/>
</dbReference>
<evidence type="ECO:0000256" key="1">
    <source>
        <dbReference type="ARBA" id="ARBA00004370"/>
    </source>
</evidence>
<dbReference type="PANTHER" id="PTHR24421:SF59">
    <property type="entry name" value="OXYGEN SENSOR HISTIDINE KINASE NREB"/>
    <property type="match status" value="1"/>
</dbReference>
<feature type="compositionally biased region" description="Basic and acidic residues" evidence="6">
    <location>
        <begin position="185"/>
        <end position="201"/>
    </location>
</feature>
<feature type="domain" description="PAS" evidence="7">
    <location>
        <begin position="42"/>
        <end position="79"/>
    </location>
</feature>
<feature type="region of interest" description="Disordered" evidence="6">
    <location>
        <begin position="185"/>
        <end position="211"/>
    </location>
</feature>
<dbReference type="CDD" id="cd16917">
    <property type="entry name" value="HATPase_UhpB-NarQ-NarX-like"/>
    <property type="match status" value="1"/>
</dbReference>
<dbReference type="PROSITE" id="PS50885">
    <property type="entry name" value="HAMP"/>
    <property type="match status" value="1"/>
</dbReference>
<comment type="subcellular location">
    <subcellularLocation>
        <location evidence="1">Membrane</location>
    </subcellularLocation>
</comment>
<dbReference type="PROSITE" id="PS50113">
    <property type="entry name" value="PAC"/>
    <property type="match status" value="1"/>
</dbReference>
<feature type="domain" description="PAC" evidence="8">
    <location>
        <begin position="122"/>
        <end position="174"/>
    </location>
</feature>
<dbReference type="SMART" id="SM00387">
    <property type="entry name" value="HATPase_c"/>
    <property type="match status" value="1"/>
</dbReference>
<accession>A0ABU9QID7</accession>
<evidence type="ECO:0000259" key="7">
    <source>
        <dbReference type="PROSITE" id="PS50112"/>
    </source>
</evidence>
<keyword evidence="11" id="KW-1185">Reference proteome</keyword>
<dbReference type="Gene3D" id="6.10.340.10">
    <property type="match status" value="1"/>
</dbReference>
<evidence type="ECO:0000256" key="6">
    <source>
        <dbReference type="SAM" id="MobiDB-lite"/>
    </source>
</evidence>
<dbReference type="InterPro" id="IPR036890">
    <property type="entry name" value="HATPase_C_sf"/>
</dbReference>
<dbReference type="Pfam" id="PF07730">
    <property type="entry name" value="HisKA_3"/>
    <property type="match status" value="1"/>
</dbReference>